<reference evidence="2" key="1">
    <citation type="submission" date="2020-09" db="EMBL/GenBank/DDBJ databases">
        <title>Clinical and molecular characterization of Acinetobacter seifertii in Taiwan.</title>
        <authorList>
            <person name="Li L.-H."/>
            <person name="Yang Y.-S."/>
            <person name="Sun J.-R."/>
            <person name="Huang T.-W."/>
            <person name="Huang W.-C."/>
            <person name="Wang Y.-C."/>
            <person name="Kuo T.-H."/>
            <person name="Kuo S.-C."/>
            <person name="Chen T.-L."/>
        </authorList>
    </citation>
    <scope>NUCLEOTIDE SEQUENCE [LARGE SCALE GENOMIC DNA]</scope>
    <source>
        <strain evidence="2">AS72</strain>
    </source>
</reference>
<evidence type="ECO:0000313" key="1">
    <source>
        <dbReference type="EMBL" id="QNX09632.1"/>
    </source>
</evidence>
<proteinExistence type="predicted"/>
<dbReference type="EMBL" id="CP061565">
    <property type="protein sequence ID" value="QNX09632.1"/>
    <property type="molecule type" value="Genomic_DNA"/>
</dbReference>
<dbReference type="AlphaFoldDB" id="A0A7H2Q3E9"/>
<sequence>MEYCLTINFDLLELTKLLSPWLLAGIAYWIWHKQKEKEIIANEAKDLLKIIDELKSNYSMIYVQYHLYINSNEYFDKDYYQKAKNEYNETEKTFTSKITLLLTLIQDTKISLIYEKIKLDQAKFAANILLFKNQEDVNSLQELDIRLENELNQLKFKLVYYAMYKNKIKVSKNI</sequence>
<reference evidence="1 2" key="2">
    <citation type="submission" date="2020-09" db="EMBL/GenBank/DDBJ databases">
        <authorList>
            <person name="Chen F.-J."/>
            <person name="Lee Y.-T."/>
        </authorList>
    </citation>
    <scope>NUCLEOTIDE SEQUENCE [LARGE SCALE GENOMIC DNA]</scope>
    <source>
        <strain evidence="1 2">AS72</strain>
    </source>
</reference>
<name>A0A7H2Q3E9_9GAMM</name>
<organism evidence="1 2">
    <name type="scientific">Acinetobacter seifertii</name>
    <dbReference type="NCBI Taxonomy" id="1530123"/>
    <lineage>
        <taxon>Bacteria</taxon>
        <taxon>Pseudomonadati</taxon>
        <taxon>Pseudomonadota</taxon>
        <taxon>Gammaproteobacteria</taxon>
        <taxon>Moraxellales</taxon>
        <taxon>Moraxellaceae</taxon>
        <taxon>Acinetobacter</taxon>
        <taxon>Acinetobacter calcoaceticus/baumannii complex</taxon>
    </lineage>
</organism>
<dbReference type="Proteomes" id="UP000516745">
    <property type="component" value="Chromosome"/>
</dbReference>
<gene>
    <name evidence="1" type="ORF">IC795_05430</name>
</gene>
<protein>
    <submittedName>
        <fullName evidence="1">Uncharacterized protein</fullName>
    </submittedName>
</protein>
<evidence type="ECO:0000313" key="2">
    <source>
        <dbReference type="Proteomes" id="UP000516745"/>
    </source>
</evidence>
<accession>A0A7H2Q3E9</accession>